<dbReference type="Pfam" id="PF00581">
    <property type="entry name" value="Rhodanese"/>
    <property type="match status" value="1"/>
</dbReference>
<organism evidence="2 3">
    <name type="scientific">Sporosarcina newyorkensis</name>
    <dbReference type="NCBI Taxonomy" id="759851"/>
    <lineage>
        <taxon>Bacteria</taxon>
        <taxon>Bacillati</taxon>
        <taxon>Bacillota</taxon>
        <taxon>Bacilli</taxon>
        <taxon>Bacillales</taxon>
        <taxon>Caryophanaceae</taxon>
        <taxon>Sporosarcina</taxon>
    </lineage>
</organism>
<dbReference type="CDD" id="cd00158">
    <property type="entry name" value="RHOD"/>
    <property type="match status" value="1"/>
</dbReference>
<dbReference type="InterPro" id="IPR001763">
    <property type="entry name" value="Rhodanese-like_dom"/>
</dbReference>
<dbReference type="AlphaFoldDB" id="A0A1T4YNY8"/>
<accession>A0A1T4YNY8</accession>
<evidence type="ECO:0000313" key="2">
    <source>
        <dbReference type="EMBL" id="SKB03547.1"/>
    </source>
</evidence>
<reference evidence="3" key="1">
    <citation type="submission" date="2017-02" db="EMBL/GenBank/DDBJ databases">
        <authorList>
            <person name="Varghese N."/>
            <person name="Submissions S."/>
        </authorList>
    </citation>
    <scope>NUCLEOTIDE SEQUENCE [LARGE SCALE GENOMIC DNA]</scope>
    <source>
        <strain evidence="3">DSM 23966</strain>
    </source>
</reference>
<evidence type="ECO:0000259" key="1">
    <source>
        <dbReference type="PROSITE" id="PS50206"/>
    </source>
</evidence>
<dbReference type="Proteomes" id="UP000190042">
    <property type="component" value="Unassembled WGS sequence"/>
</dbReference>
<dbReference type="GO" id="GO:0016740">
    <property type="term" value="F:transferase activity"/>
    <property type="evidence" value="ECO:0007669"/>
    <property type="project" value="UniProtKB-KW"/>
</dbReference>
<proteinExistence type="predicted"/>
<dbReference type="InterPro" id="IPR036873">
    <property type="entry name" value="Rhodanese-like_dom_sf"/>
</dbReference>
<dbReference type="SUPFAM" id="SSF52821">
    <property type="entry name" value="Rhodanese/Cell cycle control phosphatase"/>
    <property type="match status" value="1"/>
</dbReference>
<dbReference type="PANTHER" id="PTHR43031:SF17">
    <property type="entry name" value="SULFURTRANSFERASE YTWF-RELATED"/>
    <property type="match status" value="1"/>
</dbReference>
<dbReference type="InterPro" id="IPR050229">
    <property type="entry name" value="GlpE_sulfurtransferase"/>
</dbReference>
<dbReference type="RefSeq" id="WP_078818306.1">
    <property type="nucleotide sequence ID" value="NZ_FUYJ01000007.1"/>
</dbReference>
<dbReference type="Gene3D" id="3.40.250.10">
    <property type="entry name" value="Rhodanese-like domain"/>
    <property type="match status" value="1"/>
</dbReference>
<gene>
    <name evidence="2" type="ORF">SAMN04244570_3210</name>
</gene>
<protein>
    <submittedName>
        <fullName evidence="2">Rhodanese-related sulfurtransferase</fullName>
    </submittedName>
</protein>
<name>A0A1T4YNY8_9BACL</name>
<keyword evidence="3" id="KW-1185">Reference proteome</keyword>
<dbReference type="PROSITE" id="PS50206">
    <property type="entry name" value="RHODANESE_3"/>
    <property type="match status" value="1"/>
</dbReference>
<dbReference type="PANTHER" id="PTHR43031">
    <property type="entry name" value="FAD-DEPENDENT OXIDOREDUCTASE"/>
    <property type="match status" value="1"/>
</dbReference>
<sequence length="100" mass="10968">MTLKELTAREVQEQLESGKELHIIDVREDDEVAQGMIPGATHIALGNLPIEMHDLDQTTPYILVCRSGGRSGRAQEIMADEGFDVTNMAGGMLAWEGQTE</sequence>
<dbReference type="EMBL" id="FUYJ01000007">
    <property type="protein sequence ID" value="SKB03547.1"/>
    <property type="molecule type" value="Genomic_DNA"/>
</dbReference>
<keyword evidence="2" id="KW-0808">Transferase</keyword>
<dbReference type="SMART" id="SM00450">
    <property type="entry name" value="RHOD"/>
    <property type="match status" value="1"/>
</dbReference>
<feature type="domain" description="Rhodanese" evidence="1">
    <location>
        <begin position="17"/>
        <end position="100"/>
    </location>
</feature>
<evidence type="ECO:0000313" key="3">
    <source>
        <dbReference type="Proteomes" id="UP000190042"/>
    </source>
</evidence>